<dbReference type="AlphaFoldDB" id="A0A8J2JIP3"/>
<reference evidence="1" key="1">
    <citation type="submission" date="2021-06" db="EMBL/GenBank/DDBJ databases">
        <authorList>
            <person name="Hodson N. C."/>
            <person name="Mongue J. A."/>
            <person name="Jaron S. K."/>
        </authorList>
    </citation>
    <scope>NUCLEOTIDE SEQUENCE</scope>
</reference>
<proteinExistence type="predicted"/>
<comment type="caution">
    <text evidence="1">The sequence shown here is derived from an EMBL/GenBank/DDBJ whole genome shotgun (WGS) entry which is preliminary data.</text>
</comment>
<evidence type="ECO:0000313" key="2">
    <source>
        <dbReference type="Proteomes" id="UP000708208"/>
    </source>
</evidence>
<dbReference type="GO" id="GO:0016477">
    <property type="term" value="P:cell migration"/>
    <property type="evidence" value="ECO:0007669"/>
    <property type="project" value="TreeGrafter"/>
</dbReference>
<dbReference type="GO" id="GO:0030027">
    <property type="term" value="C:lamellipodium"/>
    <property type="evidence" value="ECO:0007669"/>
    <property type="project" value="TreeGrafter"/>
</dbReference>
<sequence length="157" mass="17732">MGDVGARLLAKALQINAKLRCITYDRNNITLQGFADIAYGLESNTHVRYMPFPIHDTLPCMKVSCEKTEAVMKRIQDLVYRNSLPKKTSNGQQAFRLQQGFLLSSAQQTVDKLIYQTQEEVKTLKKNELNNPSSNSSQTDVITHAESLIRNSEKAKQ</sequence>
<gene>
    <name evidence="1" type="ORF">AFUS01_LOCUS7209</name>
</gene>
<accession>A0A8J2JIP3</accession>
<dbReference type="EMBL" id="CAJVCH010048481">
    <property type="protein sequence ID" value="CAG7717770.1"/>
    <property type="molecule type" value="Genomic_DNA"/>
</dbReference>
<name>A0A8J2JIP3_9HEXA</name>
<feature type="non-terminal residue" evidence="1">
    <location>
        <position position="1"/>
    </location>
</feature>
<protein>
    <submittedName>
        <fullName evidence="1">Uncharacterized protein</fullName>
    </submittedName>
</protein>
<dbReference type="PANTHER" id="PTHR24112">
    <property type="entry name" value="LEUCINE-RICH REPEAT, ISOFORM F-RELATED"/>
    <property type="match status" value="1"/>
</dbReference>
<keyword evidence="2" id="KW-1185">Reference proteome</keyword>
<evidence type="ECO:0000313" key="1">
    <source>
        <dbReference type="EMBL" id="CAG7717770.1"/>
    </source>
</evidence>
<dbReference type="Proteomes" id="UP000708208">
    <property type="component" value="Unassembled WGS sequence"/>
</dbReference>
<dbReference type="GO" id="GO:0034315">
    <property type="term" value="P:regulation of Arp2/3 complex-mediated actin nucleation"/>
    <property type="evidence" value="ECO:0007669"/>
    <property type="project" value="TreeGrafter"/>
</dbReference>
<dbReference type="PANTHER" id="PTHR24112:SF66">
    <property type="entry name" value="LEUCINE-RICH REPEAT, ISOFORM F"/>
    <property type="match status" value="1"/>
</dbReference>
<dbReference type="InterPro" id="IPR051279">
    <property type="entry name" value="PP1-Reg/Actin-Interact_Protein"/>
</dbReference>
<dbReference type="OrthoDB" id="18598at2759"/>
<organism evidence="1 2">
    <name type="scientific">Allacma fusca</name>
    <dbReference type="NCBI Taxonomy" id="39272"/>
    <lineage>
        <taxon>Eukaryota</taxon>
        <taxon>Metazoa</taxon>
        <taxon>Ecdysozoa</taxon>
        <taxon>Arthropoda</taxon>
        <taxon>Hexapoda</taxon>
        <taxon>Collembola</taxon>
        <taxon>Symphypleona</taxon>
        <taxon>Sminthuridae</taxon>
        <taxon>Allacma</taxon>
    </lineage>
</organism>
<dbReference type="GO" id="GO:0005886">
    <property type="term" value="C:plasma membrane"/>
    <property type="evidence" value="ECO:0007669"/>
    <property type="project" value="TreeGrafter"/>
</dbReference>